<dbReference type="Proteomes" id="UP000579605">
    <property type="component" value="Unassembled WGS sequence"/>
</dbReference>
<reference evidence="2 3" key="1">
    <citation type="submission" date="2020-07" db="EMBL/GenBank/DDBJ databases">
        <title>Sequencing the genomes of 1000 actinobacteria strains.</title>
        <authorList>
            <person name="Klenk H.-P."/>
        </authorList>
    </citation>
    <scope>NUCLEOTIDE SEQUENCE [LARGE SCALE GENOMIC DNA]</scope>
    <source>
        <strain evidence="2 3">DSM 18448</strain>
    </source>
</reference>
<accession>A0A852ZUB2</accession>
<proteinExistence type="predicted"/>
<comment type="caution">
    <text evidence="2">The sequence shown here is derived from an EMBL/GenBank/DDBJ whole genome shotgun (WGS) entry which is preliminary data.</text>
</comment>
<evidence type="ECO:0000313" key="3">
    <source>
        <dbReference type="Proteomes" id="UP000579605"/>
    </source>
</evidence>
<sequence length="225" mass="25575">MPGDPDDRARGGERRPRPYQWPALDGSRPGTYWLNTHRPHTRPRFEAQTLAFHESVPGHHTQLALAQELPGLCDFRRHAQVTAFTEGWALYTERLADEMGLYSDDLYRLGMVSFDFWRACRLVVDTGMHARGWTRDRAVSFMVEHSALTPKNIENEIDRYIGWPGQALGYMVGRLEIARLRAEAAARLGHRFVLRDFHSTVVGHGNLPLTVLGEVVTNWVSGQEG</sequence>
<dbReference type="PANTHER" id="PTHR33361">
    <property type="entry name" value="GLR0591 PROTEIN"/>
    <property type="match status" value="1"/>
</dbReference>
<feature type="region of interest" description="Disordered" evidence="1">
    <location>
        <begin position="1"/>
        <end position="24"/>
    </location>
</feature>
<evidence type="ECO:0000256" key="1">
    <source>
        <dbReference type="SAM" id="MobiDB-lite"/>
    </source>
</evidence>
<dbReference type="EMBL" id="JACBZH010000001">
    <property type="protein sequence ID" value="NYH92266.1"/>
    <property type="molecule type" value="Genomic_DNA"/>
</dbReference>
<protein>
    <submittedName>
        <fullName evidence="2">Uncharacterized protein (DUF885 family)</fullName>
    </submittedName>
</protein>
<dbReference type="PANTHER" id="PTHR33361:SF2">
    <property type="entry name" value="DUF885 DOMAIN-CONTAINING PROTEIN"/>
    <property type="match status" value="1"/>
</dbReference>
<dbReference type="InterPro" id="IPR010281">
    <property type="entry name" value="DUF885"/>
</dbReference>
<keyword evidence="3" id="KW-1185">Reference proteome</keyword>
<feature type="compositionally biased region" description="Basic and acidic residues" evidence="1">
    <location>
        <begin position="1"/>
        <end position="16"/>
    </location>
</feature>
<evidence type="ECO:0000313" key="2">
    <source>
        <dbReference type="EMBL" id="NYH92266.1"/>
    </source>
</evidence>
<name>A0A852ZUB2_9ACTN</name>
<dbReference type="AlphaFoldDB" id="A0A852ZUB2"/>
<organism evidence="2 3">
    <name type="scientific">Actinopolymorpha rutila</name>
    <dbReference type="NCBI Taxonomy" id="446787"/>
    <lineage>
        <taxon>Bacteria</taxon>
        <taxon>Bacillati</taxon>
        <taxon>Actinomycetota</taxon>
        <taxon>Actinomycetes</taxon>
        <taxon>Propionibacteriales</taxon>
        <taxon>Actinopolymorphaceae</taxon>
        <taxon>Actinopolymorpha</taxon>
    </lineage>
</organism>
<dbReference type="Pfam" id="PF05960">
    <property type="entry name" value="DUF885"/>
    <property type="match status" value="1"/>
</dbReference>
<gene>
    <name evidence="2" type="ORF">F4554_004904</name>
</gene>